<evidence type="ECO:0000256" key="1">
    <source>
        <dbReference type="SAM" id="SignalP"/>
    </source>
</evidence>
<proteinExistence type="predicted"/>
<evidence type="ECO:0000313" key="2">
    <source>
        <dbReference type="EMBL" id="RUP46805.1"/>
    </source>
</evidence>
<dbReference type="EMBL" id="RBNI01005344">
    <property type="protein sequence ID" value="RUP46805.1"/>
    <property type="molecule type" value="Genomic_DNA"/>
</dbReference>
<protein>
    <submittedName>
        <fullName evidence="2">Uncharacterized protein</fullName>
    </submittedName>
</protein>
<dbReference type="Proteomes" id="UP000268093">
    <property type="component" value="Unassembled WGS sequence"/>
</dbReference>
<sequence length="207" mass="23724">MHKKPGTKTNLAWSRLLWLVYSTYVQDDIMTRDDARQRSFSTKIPFHHFPCSYRQAWQFYAESQLAKVEEAAAGATADWKQLEAKLTPEELTKAVKVEEEKFKMHGLVAEGLRRVFGGFICMKTSAIKTTRARTPRSCSIYLPVHALIYFAYYHNRVYNLLETSHNAFALADKELAADDNSKKSADGLIEASKDVLAMWLNKQVRIL</sequence>
<dbReference type="AlphaFoldDB" id="A0A433D7I9"/>
<keyword evidence="3" id="KW-1185">Reference proteome</keyword>
<feature type="chain" id="PRO_5019116432" evidence="1">
    <location>
        <begin position="23"/>
        <end position="207"/>
    </location>
</feature>
<keyword evidence="1" id="KW-0732">Signal</keyword>
<evidence type="ECO:0000313" key="3">
    <source>
        <dbReference type="Proteomes" id="UP000268093"/>
    </source>
</evidence>
<organism evidence="2 3">
    <name type="scientific">Jimgerdemannia flammicorona</name>
    <dbReference type="NCBI Taxonomy" id="994334"/>
    <lineage>
        <taxon>Eukaryota</taxon>
        <taxon>Fungi</taxon>
        <taxon>Fungi incertae sedis</taxon>
        <taxon>Mucoromycota</taxon>
        <taxon>Mucoromycotina</taxon>
        <taxon>Endogonomycetes</taxon>
        <taxon>Endogonales</taxon>
        <taxon>Endogonaceae</taxon>
        <taxon>Jimgerdemannia</taxon>
    </lineage>
</organism>
<feature type="signal peptide" evidence="1">
    <location>
        <begin position="1"/>
        <end position="22"/>
    </location>
</feature>
<reference evidence="2 3" key="1">
    <citation type="journal article" date="2018" name="New Phytol.">
        <title>Phylogenomics of Endogonaceae and evolution of mycorrhizas within Mucoromycota.</title>
        <authorList>
            <person name="Chang Y."/>
            <person name="Desiro A."/>
            <person name="Na H."/>
            <person name="Sandor L."/>
            <person name="Lipzen A."/>
            <person name="Clum A."/>
            <person name="Barry K."/>
            <person name="Grigoriev I.V."/>
            <person name="Martin F.M."/>
            <person name="Stajich J.E."/>
            <person name="Smith M.E."/>
            <person name="Bonito G."/>
            <person name="Spatafora J.W."/>
        </authorList>
    </citation>
    <scope>NUCLEOTIDE SEQUENCE [LARGE SCALE GENOMIC DNA]</scope>
    <source>
        <strain evidence="2 3">GMNB39</strain>
    </source>
</reference>
<accession>A0A433D7I9</accession>
<gene>
    <name evidence="2" type="ORF">BC936DRAFT_146505</name>
</gene>
<name>A0A433D7I9_9FUNG</name>
<comment type="caution">
    <text evidence="2">The sequence shown here is derived from an EMBL/GenBank/DDBJ whole genome shotgun (WGS) entry which is preliminary data.</text>
</comment>